<evidence type="ECO:0000313" key="1">
    <source>
        <dbReference type="EMBL" id="KAJ0007533.1"/>
    </source>
</evidence>
<organism evidence="1 2">
    <name type="scientific">Pistacia integerrima</name>
    <dbReference type="NCBI Taxonomy" id="434235"/>
    <lineage>
        <taxon>Eukaryota</taxon>
        <taxon>Viridiplantae</taxon>
        <taxon>Streptophyta</taxon>
        <taxon>Embryophyta</taxon>
        <taxon>Tracheophyta</taxon>
        <taxon>Spermatophyta</taxon>
        <taxon>Magnoliopsida</taxon>
        <taxon>eudicotyledons</taxon>
        <taxon>Gunneridae</taxon>
        <taxon>Pentapetalae</taxon>
        <taxon>rosids</taxon>
        <taxon>malvids</taxon>
        <taxon>Sapindales</taxon>
        <taxon>Anacardiaceae</taxon>
        <taxon>Pistacia</taxon>
    </lineage>
</organism>
<reference evidence="2" key="1">
    <citation type="journal article" date="2023" name="G3 (Bethesda)">
        <title>Genome assembly and association tests identify interacting loci associated with vigor, precocity, and sex in interspecific pistachio rootstocks.</title>
        <authorList>
            <person name="Palmer W."/>
            <person name="Jacygrad E."/>
            <person name="Sagayaradj S."/>
            <person name="Cavanaugh K."/>
            <person name="Han R."/>
            <person name="Bertier L."/>
            <person name="Beede B."/>
            <person name="Kafkas S."/>
            <person name="Golino D."/>
            <person name="Preece J."/>
            <person name="Michelmore R."/>
        </authorList>
    </citation>
    <scope>NUCLEOTIDE SEQUENCE [LARGE SCALE GENOMIC DNA]</scope>
</reference>
<name>A0ACC0WZ93_9ROSI</name>
<comment type="caution">
    <text evidence="1">The sequence shown here is derived from an EMBL/GenBank/DDBJ whole genome shotgun (WGS) entry which is preliminary data.</text>
</comment>
<proteinExistence type="predicted"/>
<dbReference type="Proteomes" id="UP001163603">
    <property type="component" value="Chromosome 15"/>
</dbReference>
<evidence type="ECO:0000313" key="2">
    <source>
        <dbReference type="Proteomes" id="UP001163603"/>
    </source>
</evidence>
<dbReference type="EMBL" id="CM047750">
    <property type="protein sequence ID" value="KAJ0007533.1"/>
    <property type="molecule type" value="Genomic_DNA"/>
</dbReference>
<keyword evidence="2" id="KW-1185">Reference proteome</keyword>
<gene>
    <name evidence="1" type="ORF">Pint_30353</name>
</gene>
<accession>A0ACC0WZ93</accession>
<sequence>MHKLQPKLQYGQFAISIEKADKVVSSFIQEMKFSLL</sequence>
<protein>
    <submittedName>
        <fullName evidence="1">Uncharacterized protein</fullName>
    </submittedName>
</protein>